<reference evidence="3" key="1">
    <citation type="submission" date="2016-10" db="EMBL/GenBank/DDBJ databases">
        <authorList>
            <person name="Varghese N."/>
            <person name="Submissions S."/>
        </authorList>
    </citation>
    <scope>NUCLEOTIDE SEQUENCE [LARGE SCALE GENOMIC DNA]</scope>
    <source>
        <strain evidence="3">DSM 15282</strain>
    </source>
</reference>
<keyword evidence="3" id="KW-1185">Reference proteome</keyword>
<dbReference type="Proteomes" id="UP000199564">
    <property type="component" value="Unassembled WGS sequence"/>
</dbReference>
<gene>
    <name evidence="2" type="ORF">SAMN04488519_105309</name>
</gene>
<keyword evidence="1" id="KW-0472">Membrane</keyword>
<evidence type="ECO:0000256" key="1">
    <source>
        <dbReference type="SAM" id="Phobius"/>
    </source>
</evidence>
<feature type="transmembrane region" description="Helical" evidence="1">
    <location>
        <begin position="64"/>
        <end position="88"/>
    </location>
</feature>
<evidence type="ECO:0000313" key="3">
    <source>
        <dbReference type="Proteomes" id="UP000199564"/>
    </source>
</evidence>
<dbReference type="EMBL" id="FOVW01000005">
    <property type="protein sequence ID" value="SFO33567.1"/>
    <property type="molecule type" value="Genomic_DNA"/>
</dbReference>
<evidence type="ECO:0000313" key="2">
    <source>
        <dbReference type="EMBL" id="SFO33567.1"/>
    </source>
</evidence>
<sequence>MGIKIWLYLQPMNSRKTNSNLLKQRITVLLALLLCFFISSVEYTALDESVQTEQHTNSDQEQTFLSVAVDAVVPFAVQVTHTVFYLIYEIVSFEPRSFVAEAVSIIQPNQLVEILFERIISTKGP</sequence>
<protein>
    <submittedName>
        <fullName evidence="2">Uncharacterized protein</fullName>
    </submittedName>
</protein>
<dbReference type="STRING" id="226506.SAMN04488519_105309"/>
<name>A0A1I5GCF1_9BACT</name>
<keyword evidence="1" id="KW-1133">Transmembrane helix</keyword>
<organism evidence="2 3">
    <name type="scientific">Algoriphagus ornithinivorans</name>
    <dbReference type="NCBI Taxonomy" id="226506"/>
    <lineage>
        <taxon>Bacteria</taxon>
        <taxon>Pseudomonadati</taxon>
        <taxon>Bacteroidota</taxon>
        <taxon>Cytophagia</taxon>
        <taxon>Cytophagales</taxon>
        <taxon>Cyclobacteriaceae</taxon>
        <taxon>Algoriphagus</taxon>
    </lineage>
</organism>
<proteinExistence type="predicted"/>
<accession>A0A1I5GCF1</accession>
<dbReference type="AlphaFoldDB" id="A0A1I5GCF1"/>
<keyword evidence="1" id="KW-0812">Transmembrane</keyword>